<evidence type="ECO:0000256" key="10">
    <source>
        <dbReference type="SAM" id="Coils"/>
    </source>
</evidence>
<dbReference type="OrthoDB" id="9810980at2"/>
<evidence type="ECO:0000256" key="7">
    <source>
        <dbReference type="ARBA" id="ARBA00022989"/>
    </source>
</evidence>
<dbReference type="Pfam" id="PF25994">
    <property type="entry name" value="HH_AprE"/>
    <property type="match status" value="1"/>
</dbReference>
<keyword evidence="3 9" id="KW-0813">Transport</keyword>
<feature type="coiled-coil region" evidence="10">
    <location>
        <begin position="153"/>
        <end position="187"/>
    </location>
</feature>
<dbReference type="InterPro" id="IPR010129">
    <property type="entry name" value="T1SS_HlyD"/>
</dbReference>
<keyword evidence="4 9" id="KW-1003">Cell membrane</keyword>
<evidence type="ECO:0000256" key="2">
    <source>
        <dbReference type="ARBA" id="ARBA00009477"/>
    </source>
</evidence>
<evidence type="ECO:0000256" key="1">
    <source>
        <dbReference type="ARBA" id="ARBA00004377"/>
    </source>
</evidence>
<keyword evidence="14" id="KW-1185">Reference proteome</keyword>
<name>A0A1I5LLV2_9HYPH</name>
<dbReference type="InterPro" id="IPR058982">
    <property type="entry name" value="Beta-barrel_AprE"/>
</dbReference>
<dbReference type="Gene3D" id="2.40.50.100">
    <property type="match status" value="1"/>
</dbReference>
<gene>
    <name evidence="13" type="ORF">SAMN04488056_11745</name>
</gene>
<accession>A0A1I5LLV2</accession>
<keyword evidence="10" id="KW-0175">Coiled coil</keyword>
<evidence type="ECO:0000256" key="8">
    <source>
        <dbReference type="ARBA" id="ARBA00023136"/>
    </source>
</evidence>
<evidence type="ECO:0000313" key="13">
    <source>
        <dbReference type="EMBL" id="SFO98250.1"/>
    </source>
</evidence>
<organism evidence="13 14">
    <name type="scientific">Cohaesibacter marisflavi</name>
    <dbReference type="NCBI Taxonomy" id="655353"/>
    <lineage>
        <taxon>Bacteria</taxon>
        <taxon>Pseudomonadati</taxon>
        <taxon>Pseudomonadota</taxon>
        <taxon>Alphaproteobacteria</taxon>
        <taxon>Hyphomicrobiales</taxon>
        <taxon>Cohaesibacteraceae</taxon>
    </lineage>
</organism>
<dbReference type="Gene3D" id="2.40.30.170">
    <property type="match status" value="1"/>
</dbReference>
<evidence type="ECO:0000256" key="3">
    <source>
        <dbReference type="ARBA" id="ARBA00022448"/>
    </source>
</evidence>
<dbReference type="InterPro" id="IPR058781">
    <property type="entry name" value="HH_AprE-like"/>
</dbReference>
<comment type="similarity">
    <text evidence="2 9">Belongs to the membrane fusion protein (MFP) (TC 8.A.1) family.</text>
</comment>
<dbReference type="PRINTS" id="PR01490">
    <property type="entry name" value="RTXTOXIND"/>
</dbReference>
<feature type="coiled-coil region" evidence="10">
    <location>
        <begin position="233"/>
        <end position="289"/>
    </location>
</feature>
<reference evidence="13 14" key="1">
    <citation type="submission" date="2016-10" db="EMBL/GenBank/DDBJ databases">
        <authorList>
            <person name="de Groot N.N."/>
        </authorList>
    </citation>
    <scope>NUCLEOTIDE SEQUENCE [LARGE SCALE GENOMIC DNA]</scope>
    <source>
        <strain evidence="13 14">CGMCC 1.9157</strain>
    </source>
</reference>
<dbReference type="EMBL" id="FOVR01000017">
    <property type="protein sequence ID" value="SFO98250.1"/>
    <property type="molecule type" value="Genomic_DNA"/>
</dbReference>
<evidence type="ECO:0000313" key="14">
    <source>
        <dbReference type="Proteomes" id="UP000199236"/>
    </source>
</evidence>
<dbReference type="GO" id="GO:0005886">
    <property type="term" value="C:plasma membrane"/>
    <property type="evidence" value="ECO:0007669"/>
    <property type="project" value="UniProtKB-SubCell"/>
</dbReference>
<evidence type="ECO:0000256" key="5">
    <source>
        <dbReference type="ARBA" id="ARBA00022519"/>
    </source>
</evidence>
<protein>
    <recommendedName>
        <fullName evidence="9">Membrane fusion protein (MFP) family protein</fullName>
    </recommendedName>
</protein>
<dbReference type="PANTHER" id="PTHR30386">
    <property type="entry name" value="MEMBRANE FUSION SUBUNIT OF EMRAB-TOLC MULTIDRUG EFFLUX PUMP"/>
    <property type="match status" value="1"/>
</dbReference>
<keyword evidence="6" id="KW-0812">Transmembrane</keyword>
<evidence type="ECO:0000256" key="9">
    <source>
        <dbReference type="RuleBase" id="RU365093"/>
    </source>
</evidence>
<comment type="subcellular location">
    <subcellularLocation>
        <location evidence="1 9">Cell inner membrane</location>
        <topology evidence="1 9">Single-pass membrane protein</topology>
    </subcellularLocation>
</comment>
<evidence type="ECO:0000259" key="11">
    <source>
        <dbReference type="Pfam" id="PF25994"/>
    </source>
</evidence>
<evidence type="ECO:0000256" key="4">
    <source>
        <dbReference type="ARBA" id="ARBA00022475"/>
    </source>
</evidence>
<proteinExistence type="inferred from homology"/>
<feature type="domain" description="AprE-like long alpha-helical hairpin" evidence="11">
    <location>
        <begin position="93"/>
        <end position="282"/>
    </location>
</feature>
<dbReference type="NCBIfam" id="TIGR01843">
    <property type="entry name" value="type_I_hlyD"/>
    <property type="match status" value="1"/>
</dbReference>
<dbReference type="GO" id="GO:0015031">
    <property type="term" value="P:protein transport"/>
    <property type="evidence" value="ECO:0007669"/>
    <property type="project" value="InterPro"/>
</dbReference>
<evidence type="ECO:0000259" key="12">
    <source>
        <dbReference type="Pfam" id="PF26002"/>
    </source>
</evidence>
<keyword evidence="7" id="KW-1133">Transmembrane helix</keyword>
<evidence type="ECO:0000256" key="6">
    <source>
        <dbReference type="ARBA" id="ARBA00022692"/>
    </source>
</evidence>
<sequence>MNKSLVKSITKELRVHLVIALILTIIIVGGLGVSSAYSNISSAVIASGSVVVEGNRKRVQHREGGTVKEINVKEGDPVAAGDILIRLDDTSTRANLAIVTKHLAQLRAAEARLIAERDGLEDIDFPEIDPSVMSNSEREDLYKSHRQLLLSKRNALAGNKSQLQEQINQIRTQIDGLQVQRDAKNDEISLIQSDITANVSLLEKQLVTKSRVNTLKREKAELEGEYGAFVSDIAQLKQAISEKKFQIVQLDENYQSSVLEQYHETETKIGQLEQQEIAAREQLRHMEIKAPQDGRVLQLAVHTIGAVISPGETVMIIVPSADNLVIDAQVSPAQIDRLSPEQQARLRFPAFDRRTTPELAGTLRLISADRIVDSSTGTAYYLVRVTINDGELSRLGGKLLVPGMPVEVYLQTGYRSIMSYLIKPMVDQITHAFKER</sequence>
<dbReference type="Proteomes" id="UP000199236">
    <property type="component" value="Unassembled WGS sequence"/>
</dbReference>
<dbReference type="PANTHER" id="PTHR30386:SF17">
    <property type="entry name" value="ALKALINE PROTEASE SECRETION PROTEIN APRE"/>
    <property type="match status" value="1"/>
</dbReference>
<feature type="domain" description="AprE-like beta-barrel" evidence="12">
    <location>
        <begin position="324"/>
        <end position="413"/>
    </location>
</feature>
<dbReference type="SUPFAM" id="SSF111369">
    <property type="entry name" value="HlyD-like secretion proteins"/>
    <property type="match status" value="1"/>
</dbReference>
<keyword evidence="8" id="KW-0472">Membrane</keyword>
<dbReference type="RefSeq" id="WP_090075327.1">
    <property type="nucleotide sequence ID" value="NZ_FOVR01000017.1"/>
</dbReference>
<dbReference type="STRING" id="655353.SAMN04488056_11745"/>
<dbReference type="Pfam" id="PF26002">
    <property type="entry name" value="Beta-barrel_AprE"/>
    <property type="match status" value="1"/>
</dbReference>
<dbReference type="InterPro" id="IPR050739">
    <property type="entry name" value="MFP"/>
</dbReference>
<dbReference type="AlphaFoldDB" id="A0A1I5LLV2"/>
<keyword evidence="5 9" id="KW-0997">Cell inner membrane</keyword>